<organism evidence="2 3">
    <name type="scientific">Daphnia magna</name>
    <dbReference type="NCBI Taxonomy" id="35525"/>
    <lineage>
        <taxon>Eukaryota</taxon>
        <taxon>Metazoa</taxon>
        <taxon>Ecdysozoa</taxon>
        <taxon>Arthropoda</taxon>
        <taxon>Crustacea</taxon>
        <taxon>Branchiopoda</taxon>
        <taxon>Diplostraca</taxon>
        <taxon>Cladocera</taxon>
        <taxon>Anomopoda</taxon>
        <taxon>Daphniidae</taxon>
        <taxon>Daphnia</taxon>
    </lineage>
</organism>
<dbReference type="EMBL" id="JAOYFB010000001">
    <property type="protein sequence ID" value="KAK4004341.1"/>
    <property type="molecule type" value="Genomic_DNA"/>
</dbReference>
<evidence type="ECO:0000313" key="3">
    <source>
        <dbReference type="Proteomes" id="UP001234178"/>
    </source>
</evidence>
<proteinExistence type="predicted"/>
<dbReference type="PANTHER" id="PTHR33194">
    <property type="entry name" value="ZINC KNUCKLE DOMAINCONTAINING PROTEIN"/>
    <property type="match status" value="1"/>
</dbReference>
<dbReference type="Proteomes" id="UP001234178">
    <property type="component" value="Unassembled WGS sequence"/>
</dbReference>
<feature type="region of interest" description="Disordered" evidence="1">
    <location>
        <begin position="1"/>
        <end position="40"/>
    </location>
</feature>
<keyword evidence="3" id="KW-1185">Reference proteome</keyword>
<evidence type="ECO:0000313" key="2">
    <source>
        <dbReference type="EMBL" id="KAK4004341.1"/>
    </source>
</evidence>
<reference evidence="2 3" key="1">
    <citation type="journal article" date="2023" name="Nucleic Acids Res.">
        <title>The hologenome of Daphnia magna reveals possible DNA methylation and microbiome-mediated evolution of the host genome.</title>
        <authorList>
            <person name="Chaturvedi A."/>
            <person name="Li X."/>
            <person name="Dhandapani V."/>
            <person name="Marshall H."/>
            <person name="Kissane S."/>
            <person name="Cuenca-Cambronero M."/>
            <person name="Asole G."/>
            <person name="Calvet F."/>
            <person name="Ruiz-Romero M."/>
            <person name="Marangio P."/>
            <person name="Guigo R."/>
            <person name="Rago D."/>
            <person name="Mirbahai L."/>
            <person name="Eastwood N."/>
            <person name="Colbourne J.K."/>
            <person name="Zhou J."/>
            <person name="Mallon E."/>
            <person name="Orsini L."/>
        </authorList>
    </citation>
    <scope>NUCLEOTIDE SEQUENCE [LARGE SCALE GENOMIC DNA]</scope>
    <source>
        <strain evidence="2">LRV0_1</strain>
    </source>
</reference>
<evidence type="ECO:0000256" key="1">
    <source>
        <dbReference type="SAM" id="MobiDB-lite"/>
    </source>
</evidence>
<sequence length="164" mass="18657">MAAVNNIPRLPGRHHNVLVDPGGTRGRDQEGARPITNDELEGENNTKCSIIRLNDAMVDGPRWSSGGQRCKIDAVDAVYACKLRATQRAKVRSIKQGIEESTLEYYYDMLDLSRKVDARMVEATELAYLWQGLRPSVLEKLWSLKLTNCDEFLQEVKRFQEMTD</sequence>
<protein>
    <recommendedName>
        <fullName evidence="4">Retrotransposon gag domain-containing protein</fullName>
    </recommendedName>
</protein>
<accession>A0ABQ9YUK8</accession>
<comment type="caution">
    <text evidence="2">The sequence shown here is derived from an EMBL/GenBank/DDBJ whole genome shotgun (WGS) entry which is preliminary data.</text>
</comment>
<gene>
    <name evidence="2" type="ORF">OUZ56_006079</name>
</gene>
<name>A0ABQ9YUK8_9CRUS</name>
<evidence type="ECO:0008006" key="4">
    <source>
        <dbReference type="Google" id="ProtNLM"/>
    </source>
</evidence>
<dbReference type="PANTHER" id="PTHR33194:SF4">
    <property type="entry name" value="CCHC-TYPE DOMAIN-CONTAINING PROTEIN"/>
    <property type="match status" value="1"/>
</dbReference>